<accession>A0A5M3YZG3</accession>
<feature type="compositionally biased region" description="Basic residues" evidence="1">
    <location>
        <begin position="469"/>
        <end position="478"/>
    </location>
</feature>
<feature type="compositionally biased region" description="Polar residues" evidence="1">
    <location>
        <begin position="377"/>
        <end position="390"/>
    </location>
</feature>
<feature type="compositionally biased region" description="Polar residues" evidence="1">
    <location>
        <begin position="64"/>
        <end position="78"/>
    </location>
</feature>
<feature type="compositionally biased region" description="Low complexity" evidence="1">
    <location>
        <begin position="491"/>
        <end position="506"/>
    </location>
</feature>
<proteinExistence type="predicted"/>
<dbReference type="InterPro" id="IPR017956">
    <property type="entry name" value="AT_hook_DNA-bd_motif"/>
</dbReference>
<feature type="region of interest" description="Disordered" evidence="1">
    <location>
        <begin position="168"/>
        <end position="414"/>
    </location>
</feature>
<dbReference type="VEuPathDB" id="FungiDB:ATEG_02484"/>
<feature type="region of interest" description="Disordered" evidence="1">
    <location>
        <begin position="436"/>
        <end position="581"/>
    </location>
</feature>
<feature type="compositionally biased region" description="Basic residues" evidence="1">
    <location>
        <begin position="402"/>
        <end position="411"/>
    </location>
</feature>
<reference evidence="2 3" key="1">
    <citation type="submission" date="2020-01" db="EMBL/GenBank/DDBJ databases">
        <title>Aspergillus terreus IFO 6365 whole genome shotgun sequence.</title>
        <authorList>
            <person name="Kanamasa S."/>
            <person name="Takahashi H."/>
        </authorList>
    </citation>
    <scope>NUCLEOTIDE SEQUENCE [LARGE SCALE GENOMIC DNA]</scope>
    <source>
        <strain evidence="2 3">IFO 6365</strain>
    </source>
</reference>
<protein>
    <submittedName>
        <fullName evidence="2">Vacuolar protein</fullName>
    </submittedName>
</protein>
<dbReference type="OrthoDB" id="5404794at2759"/>
<feature type="compositionally biased region" description="Polar residues" evidence="1">
    <location>
        <begin position="39"/>
        <end position="57"/>
    </location>
</feature>
<feature type="compositionally biased region" description="Low complexity" evidence="1">
    <location>
        <begin position="170"/>
        <end position="179"/>
    </location>
</feature>
<feature type="region of interest" description="Disordered" evidence="1">
    <location>
        <begin position="1"/>
        <end position="92"/>
    </location>
</feature>
<feature type="compositionally biased region" description="Pro residues" evidence="1">
    <location>
        <begin position="293"/>
        <end position="305"/>
    </location>
</feature>
<sequence length="599" mass="65207">MTWDRVIQDSDDEDDPLAADFPPPARAQEPQPARDDENPANQGSVDNGSAGASNQIAVNFDEFLQSQEAAQSRLTSSQQRREERWIPANGEGGSIGTMINEIGLAQQRLFDEEEAHHAHAHAHAHQHAVHVDVRNGFHEGTETYHANHPAPDVPSIHYNHPDASCPPTIPYTNGPSNGYPGPPYPQQLDAHAQPHSILSSNDDSRSAPSYNLFESSLQPSTTSYDQSNTFPLHNPTGPERIHPSPRRCNSAREMISSPHDTEPNSSIVRARSDNALAEFQQSAPAQSIAELSGPPPVTIEIPPAPAEKKRGRKKKQSLPDADEDDELAQPATTTATSVFPAPPEKRRGRPPKNAKKETEDAADAIIETYPQPETIPNDASATAEQPTLSIPSELPNPTTREPKKKKIKRGKTTSLTLHKTYASDVEDDVIWIDERPANITADEPNNHAPPDNNTAEVASETNPEPAPAPKKRGRKRKKTSEQPIEEQSADPAAEPVQTEPETPVVPEDADKTVPDEATTDNTELPSDPQPSSPTKTEHNPPNAPPVTPKKSEPQTPDPSSTSNKGPTKHSPISTTSKVPYRVGLSRRARIAPLLKIVRR</sequence>
<dbReference type="Proteomes" id="UP000452235">
    <property type="component" value="Unassembled WGS sequence"/>
</dbReference>
<keyword evidence="3" id="KW-1185">Reference proteome</keyword>
<dbReference type="AlphaFoldDB" id="A0A5M3YZG3"/>
<evidence type="ECO:0000313" key="3">
    <source>
        <dbReference type="Proteomes" id="UP000452235"/>
    </source>
</evidence>
<dbReference type="GO" id="GO:0003677">
    <property type="term" value="F:DNA binding"/>
    <property type="evidence" value="ECO:0007669"/>
    <property type="project" value="InterPro"/>
</dbReference>
<dbReference type="EMBL" id="BLJY01000002">
    <property type="protein sequence ID" value="GFF13472.1"/>
    <property type="molecule type" value="Genomic_DNA"/>
</dbReference>
<feature type="compositionally biased region" description="Polar residues" evidence="1">
    <location>
        <begin position="451"/>
        <end position="462"/>
    </location>
</feature>
<dbReference type="PRINTS" id="PR00929">
    <property type="entry name" value="ATHOOK"/>
</dbReference>
<comment type="caution">
    <text evidence="2">The sequence shown here is derived from an EMBL/GenBank/DDBJ whole genome shotgun (WGS) entry which is preliminary data.</text>
</comment>
<evidence type="ECO:0000256" key="1">
    <source>
        <dbReference type="SAM" id="MobiDB-lite"/>
    </source>
</evidence>
<feature type="compositionally biased region" description="Polar residues" evidence="1">
    <location>
        <begin position="553"/>
        <end position="577"/>
    </location>
</feature>
<evidence type="ECO:0000313" key="2">
    <source>
        <dbReference type="EMBL" id="GFF13472.1"/>
    </source>
</evidence>
<organism evidence="2 3">
    <name type="scientific">Aspergillus terreus</name>
    <dbReference type="NCBI Taxonomy" id="33178"/>
    <lineage>
        <taxon>Eukaryota</taxon>
        <taxon>Fungi</taxon>
        <taxon>Dikarya</taxon>
        <taxon>Ascomycota</taxon>
        <taxon>Pezizomycotina</taxon>
        <taxon>Eurotiomycetes</taxon>
        <taxon>Eurotiomycetidae</taxon>
        <taxon>Eurotiales</taxon>
        <taxon>Aspergillaceae</taxon>
        <taxon>Aspergillus</taxon>
        <taxon>Aspergillus subgen. Circumdati</taxon>
    </lineage>
</organism>
<gene>
    <name evidence="2" type="ORF">ATEIFO6365_0002058300</name>
</gene>
<name>A0A5M3YZG3_ASPTE</name>
<feature type="compositionally biased region" description="Polar residues" evidence="1">
    <location>
        <begin position="196"/>
        <end position="231"/>
    </location>
</feature>